<dbReference type="AlphaFoldDB" id="A0A2K8PCJ5"/>
<sequence>MNTTLIPLAADATLGQIAWFLVVGLGVVGVLLGGFALGRRVRDHEPPPPTPESQPHLPDGGAVYEVREERDYVEIPEGGLRPHEMQGYGNFGSRTHSHPDDARAERESGYEVPKGPGPHVQPGAPPNAGRGAHA</sequence>
<feature type="transmembrane region" description="Helical" evidence="2">
    <location>
        <begin position="17"/>
        <end position="37"/>
    </location>
</feature>
<name>A0A2K8PCJ5_STRLA</name>
<feature type="region of interest" description="Disordered" evidence="1">
    <location>
        <begin position="73"/>
        <end position="134"/>
    </location>
</feature>
<protein>
    <submittedName>
        <fullName evidence="3">Uncharacterized protein</fullName>
    </submittedName>
</protein>
<accession>A0A2K8PCJ5</accession>
<evidence type="ECO:0000256" key="1">
    <source>
        <dbReference type="SAM" id="MobiDB-lite"/>
    </source>
</evidence>
<dbReference type="InterPro" id="IPR045513">
    <property type="entry name" value="DUF6479"/>
</dbReference>
<keyword evidence="2" id="KW-0812">Transmembrane</keyword>
<proteinExistence type="predicted"/>
<evidence type="ECO:0000313" key="4">
    <source>
        <dbReference type="Proteomes" id="UP000231791"/>
    </source>
</evidence>
<keyword evidence="2" id="KW-1133">Transmembrane helix</keyword>
<reference evidence="3 4" key="1">
    <citation type="submission" date="2017-11" db="EMBL/GenBank/DDBJ databases">
        <title>Complete genome sequence of Streptomyces lavendulae subsp. lavendulae CCM 3239 (formerly 'Streptomyces aureofaciens CCM 3239'), the producer of the angucycline-type antibiotic auricin.</title>
        <authorList>
            <person name="Busche T."/>
            <person name="Novakova R."/>
            <person name="Al'Dilaimi A."/>
            <person name="Homerova D."/>
            <person name="Feckova L."/>
            <person name="Rezuchova B."/>
            <person name="Mingyar E."/>
            <person name="Csolleiova D."/>
            <person name="Bekeova C."/>
            <person name="Winkler A."/>
            <person name="Sevcikova B."/>
            <person name="Kalinowski J."/>
            <person name="Kormanec J."/>
            <person name="Ruckert C."/>
        </authorList>
    </citation>
    <scope>NUCLEOTIDE SEQUENCE [LARGE SCALE GENOMIC DNA]</scope>
    <source>
        <strain evidence="3 4">CCM 3239</strain>
    </source>
</reference>
<dbReference type="RefSeq" id="WP_030235729.1">
    <property type="nucleotide sequence ID" value="NZ_BSRN01000001.1"/>
</dbReference>
<gene>
    <name evidence="3" type="ORF">SLAV_13045</name>
</gene>
<dbReference type="OrthoDB" id="4330154at2"/>
<dbReference type="Proteomes" id="UP000231791">
    <property type="component" value="Chromosome"/>
</dbReference>
<dbReference type="KEGG" id="slx:SLAV_13045"/>
<feature type="compositionally biased region" description="Basic and acidic residues" evidence="1">
    <location>
        <begin position="97"/>
        <end position="109"/>
    </location>
</feature>
<evidence type="ECO:0000313" key="3">
    <source>
        <dbReference type="EMBL" id="ATZ24467.1"/>
    </source>
</evidence>
<dbReference type="GeneID" id="49383665"/>
<feature type="region of interest" description="Disordered" evidence="1">
    <location>
        <begin position="40"/>
        <end position="61"/>
    </location>
</feature>
<organism evidence="3 4">
    <name type="scientific">Streptomyces lavendulae subsp. lavendulae</name>
    <dbReference type="NCBI Taxonomy" id="58340"/>
    <lineage>
        <taxon>Bacteria</taxon>
        <taxon>Bacillati</taxon>
        <taxon>Actinomycetota</taxon>
        <taxon>Actinomycetes</taxon>
        <taxon>Kitasatosporales</taxon>
        <taxon>Streptomycetaceae</taxon>
        <taxon>Streptomyces</taxon>
    </lineage>
</organism>
<dbReference type="Pfam" id="PF20087">
    <property type="entry name" value="DUF6479"/>
    <property type="match status" value="1"/>
</dbReference>
<keyword evidence="2" id="KW-0472">Membrane</keyword>
<dbReference type="EMBL" id="CP024985">
    <property type="protein sequence ID" value="ATZ24467.1"/>
    <property type="molecule type" value="Genomic_DNA"/>
</dbReference>
<keyword evidence="4" id="KW-1185">Reference proteome</keyword>
<evidence type="ECO:0000256" key="2">
    <source>
        <dbReference type="SAM" id="Phobius"/>
    </source>
</evidence>